<evidence type="ECO:0000256" key="5">
    <source>
        <dbReference type="ARBA" id="ARBA00047942"/>
    </source>
</evidence>
<dbReference type="Proteomes" id="UP001271274">
    <property type="component" value="Unassembled WGS sequence"/>
</dbReference>
<keyword evidence="4" id="KW-0949">S-adenosyl-L-methionine</keyword>
<evidence type="ECO:0000259" key="7">
    <source>
        <dbReference type="Pfam" id="PF22654"/>
    </source>
</evidence>
<protein>
    <recommendedName>
        <fullName evidence="1">site-specific DNA-methyltransferase (adenine-specific)</fullName>
        <ecNumber evidence="1">2.1.1.72</ecNumber>
    </recommendedName>
</protein>
<evidence type="ECO:0000256" key="1">
    <source>
        <dbReference type="ARBA" id="ARBA00011900"/>
    </source>
</evidence>
<comment type="caution">
    <text evidence="8">The sequence shown here is derived from an EMBL/GenBank/DDBJ whole genome shotgun (WGS) entry which is preliminary data.</text>
</comment>
<keyword evidence="9" id="KW-1185">Reference proteome</keyword>
<evidence type="ECO:0000259" key="6">
    <source>
        <dbReference type="Pfam" id="PF07669"/>
    </source>
</evidence>
<dbReference type="InterPro" id="IPR011639">
    <property type="entry name" value="MethylTrfase_TaqI-like_dom"/>
</dbReference>
<evidence type="ECO:0000256" key="2">
    <source>
        <dbReference type="ARBA" id="ARBA00022603"/>
    </source>
</evidence>
<accession>A0ABU4NN99</accession>
<dbReference type="InterPro" id="IPR029063">
    <property type="entry name" value="SAM-dependent_MTases_sf"/>
</dbReference>
<dbReference type="Gene3D" id="3.40.50.150">
    <property type="entry name" value="Vaccinia Virus protein VP39"/>
    <property type="match status" value="1"/>
</dbReference>
<dbReference type="PROSITE" id="PS00092">
    <property type="entry name" value="N6_MTASE"/>
    <property type="match status" value="1"/>
</dbReference>
<feature type="domain" description="DUF7008" evidence="7">
    <location>
        <begin position="836"/>
        <end position="1208"/>
    </location>
</feature>
<dbReference type="NCBIfam" id="NF033451">
    <property type="entry name" value="BREX_2_MTaseX"/>
    <property type="match status" value="1"/>
</dbReference>
<dbReference type="InterPro" id="IPR054277">
    <property type="entry name" value="DUF7008"/>
</dbReference>
<evidence type="ECO:0000256" key="4">
    <source>
        <dbReference type="ARBA" id="ARBA00022691"/>
    </source>
</evidence>
<evidence type="ECO:0000256" key="3">
    <source>
        <dbReference type="ARBA" id="ARBA00022679"/>
    </source>
</evidence>
<organism evidence="8 9">
    <name type="scientific">Streptomyces europaeiscabiei</name>
    <dbReference type="NCBI Taxonomy" id="146819"/>
    <lineage>
        <taxon>Bacteria</taxon>
        <taxon>Bacillati</taxon>
        <taxon>Actinomycetota</taxon>
        <taxon>Actinomycetes</taxon>
        <taxon>Kitasatosporales</taxon>
        <taxon>Streptomycetaceae</taxon>
        <taxon>Streptomyces</taxon>
    </lineage>
</organism>
<dbReference type="GO" id="GO:0009007">
    <property type="term" value="F:site-specific DNA-methyltransferase (adenine-specific) activity"/>
    <property type="evidence" value="ECO:0007669"/>
    <property type="project" value="UniProtKB-EC"/>
</dbReference>
<dbReference type="InterPro" id="IPR002052">
    <property type="entry name" value="DNA_methylase_N6_adenine_CS"/>
</dbReference>
<dbReference type="EMBL" id="JARAYU010000015">
    <property type="protein sequence ID" value="MDX3704598.1"/>
    <property type="molecule type" value="Genomic_DNA"/>
</dbReference>
<sequence>MIDSARLLKDLQKQVTEVEKDLRGQLGRLPEVRQRLAAEHSNAFKVGRTSSAAPQWVEERVTQASVAWVLGTVFVRFSEDNFLLKDPYIAGTGTSRQTHAHERHDHFIAEAAERTHRHWLWKAFDEIGSSPAGRSLFDKKHNPLFQIPLSNEGAKGLIDFWRRHEESGSDGTSIVHDFSDPEWNTRFLGDLYQDLSQEAKDKYALLQTPKFVEEFILQRTLNKALNRFGYDVVKMIDPTCGSGHFLLGAFQRILEVWEEKAPSDDVHKRVEGALNAVHGVDINPFAVAIARFRLVIAALKAADVKNFQQAAGHEWPLHVAAGDALLKGSQEKIFDLNGAGMQGEEGGSEFLFETEDVTEHLDILKPGQYHVVVGNPPYIAVKDSSLRDTYRRLYRNVCHGKYVLSVPFMQRFFELAIRDDEGNVESGYVGQITSNSFMKREFGEKLVQGYLKNAVDLIEVIDSSGAYIPGHGTPTVIVVGRNRLARLGAKTVRVVRGVQGEPEVPKNSRHGRVWQDILERIDAPGKSVGAWISVDNVNREDYFGKHPWILADGGVETIREIDANSIGGLKKTLAAKAGIAAVTGEDDLYLFPRSGSLERLRINHARALLSGDSVRDHQALTEFDALWTYDDDFEVLSESKLGAANRILWAGKGVIRKRKRFGTPMVDRGLSWYEWQELYSGKLRTELSICFAEVATHNHFVLDRGGKVFNRTAPVIKLPEGAMEEDYLKLVGPLNSSTACFWLKQMCHSKGSTVDTKGARQSKAPFDDFYQFNATNVQEFPLPSTYPLTRATELDTLAQQLTATSPTALATDPEKPPTASTLLEAKKEWHRIRARMIAVQEELDWEVYGIYGLHADLTAPEDSLPPNGLALGQRAFEIDLGDRVEKGETKTEWFRRHKSTMISEIPADAEWPEAYKDTVRRRLDAMRSSAVIGLIERPEYKRRWLTDGWDKQQEAALREWLLARMERRELWYETDSRGVERPRTRSIRELVDDLAADSDFMDVAALYAPGKELTEIVPELVEDQHVPFLAALRYQEPVLKNKRYVWEEVWRLQRAEDEAMAAKDFEKVLEIRKQTPVPPKYVTKDFLQASYAAQRGGLDVPKERFISYSRSLSPAIEVLGWGGWDHEEQAVALTETIAAREESGNWEREDFIPYLAGLQELLFWVEQWHPDEAGVYQEALADWQHEDMFAVTTEELRAWRPAKKAAKRAVRSAAGKTASA</sequence>
<dbReference type="Pfam" id="PF07669">
    <property type="entry name" value="Eco57I"/>
    <property type="match status" value="1"/>
</dbReference>
<evidence type="ECO:0000313" key="9">
    <source>
        <dbReference type="Proteomes" id="UP001271274"/>
    </source>
</evidence>
<dbReference type="Pfam" id="PF22654">
    <property type="entry name" value="DUF7008"/>
    <property type="match status" value="1"/>
</dbReference>
<comment type="catalytic activity">
    <reaction evidence="5">
        <text>a 2'-deoxyadenosine in DNA + S-adenosyl-L-methionine = an N(6)-methyl-2'-deoxyadenosine in DNA + S-adenosyl-L-homocysteine + H(+)</text>
        <dbReference type="Rhea" id="RHEA:15197"/>
        <dbReference type="Rhea" id="RHEA-COMP:12418"/>
        <dbReference type="Rhea" id="RHEA-COMP:12419"/>
        <dbReference type="ChEBI" id="CHEBI:15378"/>
        <dbReference type="ChEBI" id="CHEBI:57856"/>
        <dbReference type="ChEBI" id="CHEBI:59789"/>
        <dbReference type="ChEBI" id="CHEBI:90615"/>
        <dbReference type="ChEBI" id="CHEBI:90616"/>
        <dbReference type="EC" id="2.1.1.72"/>
    </reaction>
</comment>
<keyword evidence="2 8" id="KW-0489">Methyltransferase</keyword>
<dbReference type="RefSeq" id="WP_319063173.1">
    <property type="nucleotide sequence ID" value="NZ_JARAYU010000015.1"/>
</dbReference>
<dbReference type="PANTHER" id="PTHR33841">
    <property type="entry name" value="DNA METHYLTRANSFERASE YEEA-RELATED"/>
    <property type="match status" value="1"/>
</dbReference>
<dbReference type="PANTHER" id="PTHR33841:SF1">
    <property type="entry name" value="DNA METHYLTRANSFERASE A"/>
    <property type="match status" value="1"/>
</dbReference>
<evidence type="ECO:0000313" key="8">
    <source>
        <dbReference type="EMBL" id="MDX3704598.1"/>
    </source>
</evidence>
<proteinExistence type="predicted"/>
<gene>
    <name evidence="8" type="primary">pglX</name>
    <name evidence="8" type="ORF">PV662_33560</name>
</gene>
<name>A0ABU4NN99_9ACTN</name>
<dbReference type="SUPFAM" id="SSF53335">
    <property type="entry name" value="S-adenosyl-L-methionine-dependent methyltransferases"/>
    <property type="match status" value="1"/>
</dbReference>
<dbReference type="InterPro" id="IPR050953">
    <property type="entry name" value="N4_N6_ade-DNA_methylase"/>
</dbReference>
<dbReference type="GO" id="GO:0032259">
    <property type="term" value="P:methylation"/>
    <property type="evidence" value="ECO:0007669"/>
    <property type="project" value="UniProtKB-KW"/>
</dbReference>
<dbReference type="PRINTS" id="PR00507">
    <property type="entry name" value="N12N6MTFRASE"/>
</dbReference>
<feature type="domain" description="Type II methyltransferase M.TaqI-like" evidence="6">
    <location>
        <begin position="275"/>
        <end position="463"/>
    </location>
</feature>
<dbReference type="EC" id="2.1.1.72" evidence="1"/>
<keyword evidence="3 8" id="KW-0808">Transferase</keyword>
<reference evidence="8 9" key="1">
    <citation type="journal article" date="2023" name="Microb. Genom.">
        <title>Mesoterricola silvestris gen. nov., sp. nov., Mesoterricola sediminis sp. nov., Geothrix oryzae sp. nov., Geothrix edaphica sp. nov., Geothrix rubra sp. nov., and Geothrix limicola sp. nov., six novel members of Acidobacteriota isolated from soils.</title>
        <authorList>
            <person name="Weisberg A.J."/>
            <person name="Pearce E."/>
            <person name="Kramer C.G."/>
            <person name="Chang J.H."/>
            <person name="Clarke C.R."/>
        </authorList>
    </citation>
    <scope>NUCLEOTIDE SEQUENCE [LARGE SCALE GENOMIC DNA]</scope>
    <source>
        <strain evidence="8 9">ID09-01A</strain>
    </source>
</reference>